<dbReference type="Gene3D" id="1.20.120.450">
    <property type="entry name" value="dinb family like domain"/>
    <property type="match status" value="1"/>
</dbReference>
<proteinExistence type="predicted"/>
<evidence type="ECO:0000313" key="3">
    <source>
        <dbReference type="Proteomes" id="UP001501411"/>
    </source>
</evidence>
<gene>
    <name evidence="2" type="ORF">GCM10023231_17100</name>
</gene>
<evidence type="ECO:0000259" key="1">
    <source>
        <dbReference type="Pfam" id="PF12867"/>
    </source>
</evidence>
<protein>
    <submittedName>
        <fullName evidence="2">DinB family protein</fullName>
    </submittedName>
</protein>
<accession>A0ABP9B323</accession>
<comment type="caution">
    <text evidence="2">The sequence shown here is derived from an EMBL/GenBank/DDBJ whole genome shotgun (WGS) entry which is preliminary data.</text>
</comment>
<dbReference type="EMBL" id="BAABIQ010000019">
    <property type="protein sequence ID" value="GAA4789693.1"/>
    <property type="molecule type" value="Genomic_DNA"/>
</dbReference>
<dbReference type="Pfam" id="PF12867">
    <property type="entry name" value="DinB_2"/>
    <property type="match status" value="1"/>
</dbReference>
<sequence>METISGIEKIPYLKIIKELSENRNVFKALLAPVGEELYLWKPNPQKWCLLEIVCHLYDIEREDFRLRTAHVLSSPTEPLPPIDPPGWVSSRAYIQQDYQDKLNDFLTERTQSVSWLQNLSNPAWENAYEHPKLGKITANMLLSNWLAHDYLHIRQITKLKYDYLRQLTHEDLGYAGNW</sequence>
<dbReference type="Proteomes" id="UP001501411">
    <property type="component" value="Unassembled WGS sequence"/>
</dbReference>
<reference evidence="3" key="1">
    <citation type="journal article" date="2019" name="Int. J. Syst. Evol. Microbiol.">
        <title>The Global Catalogue of Microorganisms (GCM) 10K type strain sequencing project: providing services to taxonomists for standard genome sequencing and annotation.</title>
        <authorList>
            <consortium name="The Broad Institute Genomics Platform"/>
            <consortium name="The Broad Institute Genome Sequencing Center for Infectious Disease"/>
            <person name="Wu L."/>
            <person name="Ma J."/>
        </authorList>
    </citation>
    <scope>NUCLEOTIDE SEQUENCE [LARGE SCALE GENOMIC DNA]</scope>
    <source>
        <strain evidence="3">JCM 18200</strain>
    </source>
</reference>
<feature type="domain" description="DinB-like" evidence="1">
    <location>
        <begin position="19"/>
        <end position="156"/>
    </location>
</feature>
<dbReference type="SUPFAM" id="SSF109854">
    <property type="entry name" value="DinB/YfiT-like putative metalloenzymes"/>
    <property type="match status" value="1"/>
</dbReference>
<dbReference type="InterPro" id="IPR034660">
    <property type="entry name" value="DinB/YfiT-like"/>
</dbReference>
<name>A0ABP9B323_9SPHI</name>
<dbReference type="InterPro" id="IPR024775">
    <property type="entry name" value="DinB-like"/>
</dbReference>
<evidence type="ECO:0000313" key="2">
    <source>
        <dbReference type="EMBL" id="GAA4789693.1"/>
    </source>
</evidence>
<organism evidence="2 3">
    <name type="scientific">Olivibacter ginsenosidimutans</name>
    <dbReference type="NCBI Taxonomy" id="1176537"/>
    <lineage>
        <taxon>Bacteria</taxon>
        <taxon>Pseudomonadati</taxon>
        <taxon>Bacteroidota</taxon>
        <taxon>Sphingobacteriia</taxon>
        <taxon>Sphingobacteriales</taxon>
        <taxon>Sphingobacteriaceae</taxon>
        <taxon>Olivibacter</taxon>
    </lineage>
</organism>
<keyword evidence="3" id="KW-1185">Reference proteome</keyword>